<dbReference type="SMART" id="SM00387">
    <property type="entry name" value="HATPase_c"/>
    <property type="match status" value="1"/>
</dbReference>
<dbReference type="PRINTS" id="PR00344">
    <property type="entry name" value="BCTRLSENSOR"/>
</dbReference>
<gene>
    <name evidence="10" type="ordered locus">HRM2_38880</name>
</gene>
<dbReference type="OrthoDB" id="9806821at2"/>
<dbReference type="SUPFAM" id="SSF52172">
    <property type="entry name" value="CheY-like"/>
    <property type="match status" value="1"/>
</dbReference>
<reference evidence="10 11" key="1">
    <citation type="journal article" date="2009" name="Environ. Microbiol.">
        <title>Genome sequence of Desulfobacterium autotrophicum HRM2, a marine sulfate reducer oxidizing organic carbon completely to carbon dioxide.</title>
        <authorList>
            <person name="Strittmatter A.W."/>
            <person name="Liesegang H."/>
            <person name="Rabus R."/>
            <person name="Decker I."/>
            <person name="Amann J."/>
            <person name="Andres S."/>
            <person name="Henne A."/>
            <person name="Fricke W.F."/>
            <person name="Martinez-Arias R."/>
            <person name="Bartels D."/>
            <person name="Goesmann A."/>
            <person name="Krause L."/>
            <person name="Puehler A."/>
            <person name="Klenk H.P."/>
            <person name="Richter M."/>
            <person name="Schuler M."/>
            <person name="Gloeckner F.O."/>
            <person name="Meyerdierks A."/>
            <person name="Gottschalk G."/>
            <person name="Amann R."/>
        </authorList>
    </citation>
    <scope>NUCLEOTIDE SEQUENCE [LARGE SCALE GENOMIC DNA]</scope>
    <source>
        <strain evidence="11">ATCC 43914 / DSM 3382 / HRM2</strain>
    </source>
</reference>
<keyword evidence="5" id="KW-0175">Coiled coil</keyword>
<dbReference type="SMART" id="SM00091">
    <property type="entry name" value="PAS"/>
    <property type="match status" value="2"/>
</dbReference>
<dbReference type="CDD" id="cd00130">
    <property type="entry name" value="PAS"/>
    <property type="match status" value="2"/>
</dbReference>
<dbReference type="SMART" id="SM00448">
    <property type="entry name" value="REC"/>
    <property type="match status" value="1"/>
</dbReference>
<dbReference type="Pfam" id="PF10114">
    <property type="entry name" value="PocR"/>
    <property type="match status" value="1"/>
</dbReference>
<dbReference type="InterPro" id="IPR004358">
    <property type="entry name" value="Sig_transdc_His_kin-like_C"/>
</dbReference>
<dbReference type="SUPFAM" id="SSF55874">
    <property type="entry name" value="ATPase domain of HSP90 chaperone/DNA topoisomerase II/histidine kinase"/>
    <property type="match status" value="1"/>
</dbReference>
<dbReference type="SUPFAM" id="SSF55785">
    <property type="entry name" value="PYP-like sensor domain (PAS domain)"/>
    <property type="match status" value="2"/>
</dbReference>
<dbReference type="InterPro" id="IPR003594">
    <property type="entry name" value="HATPase_dom"/>
</dbReference>
<evidence type="ECO:0000259" key="6">
    <source>
        <dbReference type="PROSITE" id="PS50109"/>
    </source>
</evidence>
<dbReference type="PROSITE" id="PS50109">
    <property type="entry name" value="HIS_KIN"/>
    <property type="match status" value="1"/>
</dbReference>
<dbReference type="HOGENOM" id="CLU_000445_114_51_7"/>
<feature type="domain" description="PAS" evidence="8">
    <location>
        <begin position="149"/>
        <end position="217"/>
    </location>
</feature>
<dbReference type="InterPro" id="IPR000014">
    <property type="entry name" value="PAS"/>
</dbReference>
<dbReference type="InterPro" id="IPR005467">
    <property type="entry name" value="His_kinase_dom"/>
</dbReference>
<dbReference type="InterPro" id="IPR018771">
    <property type="entry name" value="PocR_dom"/>
</dbReference>
<feature type="domain" description="Response regulatory" evidence="7">
    <location>
        <begin position="765"/>
        <end position="881"/>
    </location>
</feature>
<dbReference type="EMBL" id="CP001087">
    <property type="protein sequence ID" value="ACN16946.1"/>
    <property type="molecule type" value="Genomic_DNA"/>
</dbReference>
<evidence type="ECO:0000313" key="11">
    <source>
        <dbReference type="Proteomes" id="UP000000442"/>
    </source>
</evidence>
<dbReference type="PROSITE" id="PS50113">
    <property type="entry name" value="PAC"/>
    <property type="match status" value="2"/>
</dbReference>
<dbReference type="eggNOG" id="COG0784">
    <property type="taxonomic scope" value="Bacteria"/>
</dbReference>
<dbReference type="InterPro" id="IPR035965">
    <property type="entry name" value="PAS-like_dom_sf"/>
</dbReference>
<dbReference type="Gene3D" id="1.10.287.130">
    <property type="match status" value="1"/>
</dbReference>
<dbReference type="GO" id="GO:0000155">
    <property type="term" value="F:phosphorelay sensor kinase activity"/>
    <property type="evidence" value="ECO:0007669"/>
    <property type="project" value="InterPro"/>
</dbReference>
<dbReference type="Gene3D" id="3.30.565.10">
    <property type="entry name" value="Histidine kinase-like ATPase, C-terminal domain"/>
    <property type="match status" value="1"/>
</dbReference>
<dbReference type="Pfam" id="PF00072">
    <property type="entry name" value="Response_reg"/>
    <property type="match status" value="1"/>
</dbReference>
<name>C0QBE4_DESAH</name>
<protein>
    <recommendedName>
        <fullName evidence="2">histidine kinase</fullName>
        <ecNumber evidence="2">2.7.13.3</ecNumber>
    </recommendedName>
</protein>
<feature type="modified residue" description="4-aspartylphosphate" evidence="4">
    <location>
        <position position="816"/>
    </location>
</feature>
<dbReference type="KEGG" id="dat:HRM2_38880"/>
<evidence type="ECO:0000256" key="2">
    <source>
        <dbReference type="ARBA" id="ARBA00012438"/>
    </source>
</evidence>
<keyword evidence="11" id="KW-1185">Reference proteome</keyword>
<dbReference type="InterPro" id="IPR003661">
    <property type="entry name" value="HisK_dim/P_dom"/>
</dbReference>
<accession>C0QBE4</accession>
<evidence type="ECO:0000256" key="3">
    <source>
        <dbReference type="ARBA" id="ARBA00022553"/>
    </source>
</evidence>
<comment type="catalytic activity">
    <reaction evidence="1">
        <text>ATP + protein L-histidine = ADP + protein N-phospho-L-histidine.</text>
        <dbReference type="EC" id="2.7.13.3"/>
    </reaction>
</comment>
<evidence type="ECO:0000259" key="8">
    <source>
        <dbReference type="PROSITE" id="PS50112"/>
    </source>
</evidence>
<feature type="domain" description="PAS" evidence="8">
    <location>
        <begin position="27"/>
        <end position="78"/>
    </location>
</feature>
<dbReference type="InterPro" id="IPR001789">
    <property type="entry name" value="Sig_transdc_resp-reg_receiver"/>
</dbReference>
<evidence type="ECO:0000256" key="5">
    <source>
        <dbReference type="SAM" id="Coils"/>
    </source>
</evidence>
<dbReference type="eggNOG" id="COG2203">
    <property type="taxonomic scope" value="Bacteria"/>
</dbReference>
<dbReference type="RefSeq" id="WP_015905689.1">
    <property type="nucleotide sequence ID" value="NC_012108.1"/>
</dbReference>
<evidence type="ECO:0000259" key="7">
    <source>
        <dbReference type="PROSITE" id="PS50110"/>
    </source>
</evidence>
<keyword evidence="10" id="KW-0808">Transferase</keyword>
<proteinExistence type="predicted"/>
<feature type="coiled-coil region" evidence="5">
    <location>
        <begin position="485"/>
        <end position="512"/>
    </location>
</feature>
<dbReference type="STRING" id="177437.HRM2_38880"/>
<dbReference type="InterPro" id="IPR011006">
    <property type="entry name" value="CheY-like_superfamily"/>
</dbReference>
<sequence length="884" mass="99559">MTSKPTYEALEQKLLEAIKSNEALKQSEERFKRFFMNAPMPYQSLDENGNIIDVNASFLEVLGYSRGEVIGKNFGDFLARDMTNHFKENFPRFKAIGEILGVEFEMVKKDGATILVSFNGKIQRNDQGYFRCTHCIFQDITRRRKIENENMLLAGIIKRSQDFIGVAEIDLNIIYINPAGQKMIGLDGDEAARTTKIDDWFFPEDLPFFKQTIRHSLGLTGRWAGESRFRHFKTGKAIPVLCDLFRTQDPETGKVMNYTTITRDITDQKQAEESLRRIEWMLTRSVPKSGAGFNGRTEFDSASGDLTQFNTCRVILDAVGQTLLSDIAGDYLDLLDTFTAVYEKNGDYALGLFVSDWCRFIDEASRRLCNTNDNQEAFRCGQWCCHESRWGKASKKAMETGKPVDIECEGGLRVYALPIFVGEEVVGSINVGYGDPPRDPAKLQGLAEKYGVSVEDLLEHANRYESRPPYIIDLAKRRLHVSARLIGEITERKQAEQERQMLQAQLIQAQKMEAIGRLAGGVAHDFNNMLSIILGHSEIILEDMDPSNPFFPGIKEIFKASERSTNLTRQLLAFARKQTVDPKVLNLNDVIAEMLKMLHRLIGEDISIKWVPAKNLSWVKMDPSQIDQILANLCINARDAIKSVGKITIETDNITLDEAYTREHVGFIPGDYVLLTVSDNGTGMDRATLDKLFEPFFTTKGPGRGIGLGLATVYGIVKQNDGFIYVYSELDMGTTFKIYLPPHKTSATSKTTKNGDIAVFSGTETILLVEDERAILEMTSAMLERLGYKVLGASSPHEAIRMSQNADFKIHLLMTDVVMPQMNGWELAEKVLQVYPNLKCLFMSGYTANVIAHHGVLEEGVHFINKPFSKQDLADKLRDVLDND</sequence>
<dbReference type="eggNOG" id="COG4191">
    <property type="taxonomic scope" value="Bacteria"/>
</dbReference>
<dbReference type="AlphaFoldDB" id="C0QBE4"/>
<keyword evidence="10" id="KW-0418">Kinase</keyword>
<evidence type="ECO:0000313" key="10">
    <source>
        <dbReference type="EMBL" id="ACN16946.1"/>
    </source>
</evidence>
<dbReference type="PANTHER" id="PTHR43065:SF42">
    <property type="entry name" value="TWO-COMPONENT SENSOR PPRA"/>
    <property type="match status" value="1"/>
</dbReference>
<dbReference type="Proteomes" id="UP000000442">
    <property type="component" value="Chromosome"/>
</dbReference>
<dbReference type="SMART" id="SM00086">
    <property type="entry name" value="PAC"/>
    <property type="match status" value="1"/>
</dbReference>
<evidence type="ECO:0000259" key="9">
    <source>
        <dbReference type="PROSITE" id="PS50113"/>
    </source>
</evidence>
<dbReference type="InterPro" id="IPR001610">
    <property type="entry name" value="PAC"/>
</dbReference>
<dbReference type="CDD" id="cd00082">
    <property type="entry name" value="HisKA"/>
    <property type="match status" value="1"/>
</dbReference>
<dbReference type="InterPro" id="IPR036097">
    <property type="entry name" value="HisK_dim/P_sf"/>
</dbReference>
<evidence type="ECO:0000256" key="1">
    <source>
        <dbReference type="ARBA" id="ARBA00000085"/>
    </source>
</evidence>
<dbReference type="PROSITE" id="PS50112">
    <property type="entry name" value="PAS"/>
    <property type="match status" value="2"/>
</dbReference>
<feature type="domain" description="PAC" evidence="9">
    <location>
        <begin position="223"/>
        <end position="277"/>
    </location>
</feature>
<dbReference type="PROSITE" id="PS50110">
    <property type="entry name" value="RESPONSE_REGULATORY"/>
    <property type="match status" value="1"/>
</dbReference>
<feature type="domain" description="PAC" evidence="9">
    <location>
        <begin position="100"/>
        <end position="152"/>
    </location>
</feature>
<feature type="domain" description="Histidine kinase" evidence="6">
    <location>
        <begin position="521"/>
        <end position="744"/>
    </location>
</feature>
<dbReference type="EC" id="2.7.13.3" evidence="2"/>
<dbReference type="Pfam" id="PF02518">
    <property type="entry name" value="HATPase_c"/>
    <property type="match status" value="1"/>
</dbReference>
<dbReference type="InterPro" id="IPR000700">
    <property type="entry name" value="PAS-assoc_C"/>
</dbReference>
<dbReference type="Gene3D" id="3.30.450.20">
    <property type="entry name" value="PAS domain"/>
    <property type="match status" value="2"/>
</dbReference>
<dbReference type="PANTHER" id="PTHR43065">
    <property type="entry name" value="SENSOR HISTIDINE KINASE"/>
    <property type="match status" value="1"/>
</dbReference>
<dbReference type="Gene3D" id="3.40.50.2300">
    <property type="match status" value="1"/>
</dbReference>
<evidence type="ECO:0000256" key="4">
    <source>
        <dbReference type="PROSITE-ProRule" id="PRU00169"/>
    </source>
</evidence>
<dbReference type="NCBIfam" id="TIGR00229">
    <property type="entry name" value="sensory_box"/>
    <property type="match status" value="2"/>
</dbReference>
<organism evidence="10 11">
    <name type="scientific">Desulforapulum autotrophicum (strain ATCC 43914 / DSM 3382 / VKM B-1955 / HRM2)</name>
    <name type="common">Desulfobacterium autotrophicum</name>
    <dbReference type="NCBI Taxonomy" id="177437"/>
    <lineage>
        <taxon>Bacteria</taxon>
        <taxon>Pseudomonadati</taxon>
        <taxon>Thermodesulfobacteriota</taxon>
        <taxon>Desulfobacteria</taxon>
        <taxon>Desulfobacterales</taxon>
        <taxon>Desulfobacteraceae</taxon>
        <taxon>Desulforapulum</taxon>
    </lineage>
</organism>
<dbReference type="SUPFAM" id="SSF47384">
    <property type="entry name" value="Homodimeric domain of signal transducing histidine kinase"/>
    <property type="match status" value="1"/>
</dbReference>
<dbReference type="Pfam" id="PF13426">
    <property type="entry name" value="PAS_9"/>
    <property type="match status" value="2"/>
</dbReference>
<dbReference type="SMART" id="SM00388">
    <property type="entry name" value="HisKA"/>
    <property type="match status" value="1"/>
</dbReference>
<dbReference type="InterPro" id="IPR036890">
    <property type="entry name" value="HATPase_C_sf"/>
</dbReference>
<keyword evidence="3 4" id="KW-0597">Phosphoprotein</keyword>